<dbReference type="Proteomes" id="UP001071230">
    <property type="component" value="Unassembled WGS sequence"/>
</dbReference>
<gene>
    <name evidence="2" type="ORF">DEACI_0936</name>
</gene>
<keyword evidence="1" id="KW-0732">Signal</keyword>
<accession>A0ABP1XHN6</accession>
<protein>
    <submittedName>
        <fullName evidence="2">Prokaryotic membrane lipoprotein lipid attachment site profile</fullName>
    </submittedName>
</protein>
<keyword evidence="2" id="KW-0449">Lipoprotein</keyword>
<evidence type="ECO:0000313" key="2">
    <source>
        <dbReference type="EMBL" id="CEJ06488.1"/>
    </source>
</evidence>
<name>A0ABP1XHN6_9FIRM</name>
<dbReference type="PROSITE" id="PS51257">
    <property type="entry name" value="PROKAR_LIPOPROTEIN"/>
    <property type="match status" value="1"/>
</dbReference>
<feature type="signal peptide" evidence="1">
    <location>
        <begin position="1"/>
        <end position="24"/>
    </location>
</feature>
<dbReference type="EMBL" id="CDGJ01000028">
    <property type="protein sequence ID" value="CEJ06488.1"/>
    <property type="molecule type" value="Genomic_DNA"/>
</dbReference>
<keyword evidence="3" id="KW-1185">Reference proteome</keyword>
<sequence length="63" mass="6205">MKARWTAGLAVGALFLGLVSGCGAAGTAGALPEKVSVEAAQQVAMPVGDTFLGVVTPFVQTSV</sequence>
<feature type="chain" id="PRO_5045903858" evidence="1">
    <location>
        <begin position="25"/>
        <end position="63"/>
    </location>
</feature>
<reference evidence="2" key="1">
    <citation type="submission" date="2014-11" db="EMBL/GenBank/DDBJ databases">
        <authorList>
            <person name="Hornung B.V."/>
        </authorList>
    </citation>
    <scope>NUCLEOTIDE SEQUENCE</scope>
    <source>
        <strain evidence="2">INE</strain>
    </source>
</reference>
<comment type="caution">
    <text evidence="2">The sequence shown here is derived from an EMBL/GenBank/DDBJ whole genome shotgun (WGS) entry which is preliminary data.</text>
</comment>
<organism evidence="2 3">
    <name type="scientific">Acididesulfobacillus acetoxydans</name>
    <dbReference type="NCBI Taxonomy" id="1561005"/>
    <lineage>
        <taxon>Bacteria</taxon>
        <taxon>Bacillati</taxon>
        <taxon>Bacillota</taxon>
        <taxon>Clostridia</taxon>
        <taxon>Eubacteriales</taxon>
        <taxon>Peptococcaceae</taxon>
        <taxon>Acididesulfobacillus</taxon>
    </lineage>
</organism>
<evidence type="ECO:0000313" key="3">
    <source>
        <dbReference type="Proteomes" id="UP001071230"/>
    </source>
</evidence>
<proteinExistence type="predicted"/>
<dbReference type="RefSeq" id="WP_261486312.1">
    <property type="nucleotide sequence ID" value="NZ_CDGJ01000028.1"/>
</dbReference>
<feature type="non-terminal residue" evidence="2">
    <location>
        <position position="63"/>
    </location>
</feature>
<evidence type="ECO:0000256" key="1">
    <source>
        <dbReference type="SAM" id="SignalP"/>
    </source>
</evidence>